<name>A0ABD6BRS9_9EURY</name>
<comment type="caution">
    <text evidence="1">The sequence shown here is derived from an EMBL/GenBank/DDBJ whole genome shotgun (WGS) entry which is preliminary data.</text>
</comment>
<evidence type="ECO:0000313" key="1">
    <source>
        <dbReference type="EMBL" id="MFD1567315.1"/>
    </source>
</evidence>
<dbReference type="Proteomes" id="UP001597139">
    <property type="component" value="Unassembled WGS sequence"/>
</dbReference>
<proteinExistence type="predicted"/>
<sequence length="188" mass="19275">AAGETVRAADAALDAAREAGLLDREPGLSVPSVARAADLGASTLLHGPASGDGEAAADVVAELDPADEEFGRRLASLVTLDAVTADGATERAAERIERALRPYRTPDAPFATLGGYADVLDATARTAPGTGIALVLGEQSETAVDAALEAWRAYGDSVHRALRTAETARHRGVWVLSLEDADPAVLPA</sequence>
<accession>A0ABD6BRS9</accession>
<keyword evidence="2" id="KW-1185">Reference proteome</keyword>
<dbReference type="AlphaFoldDB" id="A0ABD6BRS9"/>
<keyword evidence="1" id="KW-0378">Hydrolase</keyword>
<gene>
    <name evidence="1" type="ORF">ACFSAU_07405</name>
</gene>
<dbReference type="GO" id="GO:0004527">
    <property type="term" value="F:exonuclease activity"/>
    <property type="evidence" value="ECO:0007669"/>
    <property type="project" value="UniProtKB-KW"/>
</dbReference>
<feature type="non-terminal residue" evidence="1">
    <location>
        <position position="188"/>
    </location>
</feature>
<keyword evidence="1" id="KW-0269">Exonuclease</keyword>
<evidence type="ECO:0000313" key="2">
    <source>
        <dbReference type="Proteomes" id="UP001597139"/>
    </source>
</evidence>
<organism evidence="1 2">
    <name type="scientific">Halolamina litorea</name>
    <dbReference type="NCBI Taxonomy" id="1515593"/>
    <lineage>
        <taxon>Archaea</taxon>
        <taxon>Methanobacteriati</taxon>
        <taxon>Methanobacteriota</taxon>
        <taxon>Stenosarchaea group</taxon>
        <taxon>Halobacteria</taxon>
        <taxon>Halobacteriales</taxon>
        <taxon>Haloferacaceae</taxon>
    </lineage>
</organism>
<keyword evidence="1" id="KW-0540">Nuclease</keyword>
<reference evidence="1 2" key="1">
    <citation type="journal article" date="2019" name="Int. J. Syst. Evol. Microbiol.">
        <title>The Global Catalogue of Microorganisms (GCM) 10K type strain sequencing project: providing services to taxonomists for standard genome sequencing and annotation.</title>
        <authorList>
            <consortium name="The Broad Institute Genomics Platform"/>
            <consortium name="The Broad Institute Genome Sequencing Center for Infectious Disease"/>
            <person name="Wu L."/>
            <person name="Ma J."/>
        </authorList>
    </citation>
    <scope>NUCLEOTIDE SEQUENCE [LARGE SCALE GENOMIC DNA]</scope>
    <source>
        <strain evidence="1 2">CGMCC 1.12859</strain>
    </source>
</reference>
<dbReference type="EMBL" id="JBHUCZ010000003">
    <property type="protein sequence ID" value="MFD1567315.1"/>
    <property type="molecule type" value="Genomic_DNA"/>
</dbReference>
<feature type="non-terminal residue" evidence="1">
    <location>
        <position position="1"/>
    </location>
</feature>
<protein>
    <submittedName>
        <fullName evidence="1">Exonuclease RecJ</fullName>
    </submittedName>
</protein>